<feature type="region of interest" description="Disordered" evidence="1">
    <location>
        <begin position="1"/>
        <end position="94"/>
    </location>
</feature>
<name>A0AB39QQW5_9ACTN</name>
<feature type="compositionally biased region" description="Polar residues" evidence="1">
    <location>
        <begin position="75"/>
        <end position="87"/>
    </location>
</feature>
<dbReference type="EMBL" id="CP163441">
    <property type="protein sequence ID" value="XDQ45130.1"/>
    <property type="molecule type" value="Genomic_DNA"/>
</dbReference>
<feature type="compositionally biased region" description="Low complexity" evidence="1">
    <location>
        <begin position="7"/>
        <end position="45"/>
    </location>
</feature>
<dbReference type="AlphaFoldDB" id="A0AB39QQW5"/>
<evidence type="ECO:0000313" key="2">
    <source>
        <dbReference type="EMBL" id="XDQ45130.1"/>
    </source>
</evidence>
<gene>
    <name evidence="2" type="ORF">AB5J52_24325</name>
</gene>
<evidence type="ECO:0008006" key="3">
    <source>
        <dbReference type="Google" id="ProtNLM"/>
    </source>
</evidence>
<evidence type="ECO:0000256" key="1">
    <source>
        <dbReference type="SAM" id="MobiDB-lite"/>
    </source>
</evidence>
<organism evidence="2">
    <name type="scientific">Streptomyces sp. R39</name>
    <dbReference type="NCBI Taxonomy" id="3238631"/>
    <lineage>
        <taxon>Bacteria</taxon>
        <taxon>Bacillati</taxon>
        <taxon>Actinomycetota</taxon>
        <taxon>Actinomycetes</taxon>
        <taxon>Kitasatosporales</taxon>
        <taxon>Streptomycetaceae</taxon>
        <taxon>Streptomyces</taxon>
    </lineage>
</organism>
<proteinExistence type="predicted"/>
<reference evidence="2" key="1">
    <citation type="submission" date="2024-07" db="EMBL/GenBank/DDBJ databases">
        <authorList>
            <person name="Yu S.T."/>
        </authorList>
    </citation>
    <scope>NUCLEOTIDE SEQUENCE</scope>
    <source>
        <strain evidence="2">R39</strain>
    </source>
</reference>
<sequence>MPHESESGATASPSVAASPGPADTPTGPAAATPTDTAGPVPTDAAGPVPTDAAGPVPTDAAGPVPTDTAGPVPSGTATSAPTESSPDPHQFEVYGVGNSWPDHWKLSLSVYSATATVTGITARYRPHGAPADAPDAATTSDFVPNPYYGGQVSADRPALPAMGVYDVSVDVTDSSGNIEHFPDAGEFTYAAQVSVGKLASDRSSVDYEHRSYTVSAPITVTDPSTGTVLDPAGVSVALADPEAGVPSETVAVATARADGRVAAAVTVKDRVTYRTAGADGTAIAGYPYFLDTGDQTSLTVPATAETTRIRILSKTDVDVPKGGRTTITGVLERKVGSTWVGTPDQKIYTMGPASFSATVKTTATGTFAVSTGTAGAYYFNNYWDYDPFLLTADSDATPVYVHVPSPSRVTPFHVSEDEYGEAVIDGHLDLHGAEFASGTHSMTIQYSSNGKTWHTVGSTRIGRSGLAGDEFMTYATYDGQANGYWRAYFPGTPDYSPSYSAAVKIYRTPTRVTGGKPSHTTVRKNTYVTFGGHLQQRSSSGAWSGISHTYAYLEFRAAGSKTWHYVTRVKTDTKGTYHLSGKATHGGTWTVVWFTSDSHHIDSSGPETYVHVH</sequence>
<accession>A0AB39QQW5</accession>
<protein>
    <recommendedName>
        <fullName evidence="3">Ig-like domain repeat protein</fullName>
    </recommendedName>
</protein>
<dbReference type="RefSeq" id="WP_369223866.1">
    <property type="nucleotide sequence ID" value="NZ_CP163441.1"/>
</dbReference>